<evidence type="ECO:0000313" key="1">
    <source>
        <dbReference type="EMBL" id="AGS82114.1"/>
    </source>
</evidence>
<proteinExistence type="predicted"/>
<organism evidence="1 2">
    <name type="scientific">Pseudomonas phage PaBG</name>
    <dbReference type="NCBI Taxonomy" id="1335230"/>
    <lineage>
        <taxon>Viruses</taxon>
        <taxon>Duplodnaviria</taxon>
        <taxon>Heunggongvirae</taxon>
        <taxon>Uroviricota</taxon>
        <taxon>Caudoviricetes</taxon>
        <taxon>Baikalvirus</taxon>
        <taxon>Baikalvirus PaBG</taxon>
    </lineage>
</organism>
<dbReference type="Proteomes" id="UP000015545">
    <property type="component" value="Segment"/>
</dbReference>
<dbReference type="OrthoDB" id="27168at10239"/>
<sequence length="487" mass="54052">MTQLTISKVVVDEQDIYNELARRLAEKGTWKDLLPTNVGSTLMSLASGAATVNQHYINVSLREAFLSTAVRDSSIFHNTRSLGIKISRKTSAGVTVQLQNNLATTKFIPAYSAFLVGSTYFYNREQLMIPPGVSIDGINLYQGEVREYEFDIDALSAQDLQTFKLNTPGFIVSEYDLVVWTEDKVSGNTTVWEQTDQALFELGPTDQKYYEFTAGDGDVAFMFGTGEYGARIPSNHLLKIRAIITTGTNAIGISGERVRMVSQPEVSGFSTSNVAGGSDEKSALYYKLFAPTMFRSNRKAISATEVRAHIMKYPGVADCRVFPQRDIAPNDPRWQNVMRVCILPETTDDWGGANPNPVSAAWEQFEQWLLARCQALAEIQKWNPSKLFVNVQVLLAVNPDVDIEEMRIVVTERILKLFQRKPGILGRRLSLSDIEGACRVAGVDYIEIKSPTEEIIPPDPTQYAVLDGSPIVNIVYSERKAGTVGAF</sequence>
<keyword evidence="2" id="KW-1185">Reference proteome</keyword>
<reference evidence="1 2" key="1">
    <citation type="journal article" date="2014" name="Genome Announc.">
        <title>Complete Genome Sequence of the Novel Giant Pseudomonas Phage PaBG.</title>
        <authorList>
            <person name="Sykilinda N.N."/>
            <person name="Bondar A.A."/>
            <person name="Gorshkova A.S."/>
            <person name="Kurochkina L.P."/>
            <person name="Kulikov E.E."/>
            <person name="Shneider M.M."/>
            <person name="Kadykov V.A."/>
            <person name="Solovjeva N.V."/>
            <person name="Kabilov M.R."/>
            <person name="Mesyanzhinov V.V."/>
            <person name="Vlassov V.V."/>
            <person name="Drukker V.V."/>
            <person name="Miroshnikov K.A."/>
        </authorList>
    </citation>
    <scope>NUCLEOTIDE SEQUENCE [LARGE SCALE GENOMIC DNA]</scope>
</reference>
<evidence type="ECO:0000313" key="2">
    <source>
        <dbReference type="Proteomes" id="UP000015545"/>
    </source>
</evidence>
<protein>
    <submittedName>
        <fullName evidence="1">Putative base plate wedget subunit protein</fullName>
    </submittedName>
</protein>
<accession>S5VMH1</accession>
<gene>
    <name evidence="1" type="ORF">PaBG_00231</name>
</gene>
<name>S5VMH1_9CAUD</name>
<dbReference type="RefSeq" id="YP_008433561.1">
    <property type="nucleotide sequence ID" value="NC_022096.1"/>
</dbReference>
<dbReference type="EMBL" id="KF147891">
    <property type="protein sequence ID" value="AGS82114.1"/>
    <property type="molecule type" value="Genomic_DNA"/>
</dbReference>
<dbReference type="KEGG" id="vg:16574916"/>